<accession>A0A513PWD4</accession>
<evidence type="ECO:0000313" key="1">
    <source>
        <dbReference type="EMBL" id="QAU04243.1"/>
    </source>
</evidence>
<protein>
    <submittedName>
        <fullName evidence="1">Uncharacterized protein</fullName>
    </submittedName>
</protein>
<name>A0A513PWD4_9CAUD</name>
<proteinExistence type="predicted"/>
<sequence>MKKFNIELNKQIHHASESITVHPSWRDLGPLEDRHELHATLFLNDEVVAAGFNIDEVTYTIPEELNLKNEDYRIKVVIYRNHEVLFESHEAWLRVETRLSTEISDMNLKTRGMDFFATFFQALALMALRLDRGAEHPSERYKLFAWEVGPWFFELYWDVERKAYDFTYCPSNDIENITAIEIKSSEHVAIGASLLPLLDSPVKAWVVHPSFRKAVIEEPLGNDLMYHYTFLMALASAHNPIANLPTGIRVITNMARKVK</sequence>
<organism evidence="1 2">
    <name type="scientific">Vibrio phage 2 TSL-2019</name>
    <dbReference type="NCBI Taxonomy" id="2508172"/>
    <lineage>
        <taxon>Viruses</taxon>
        <taxon>Duplodnaviria</taxon>
        <taxon>Heunggongvirae</taxon>
        <taxon>Uroviricota</taxon>
        <taxon>Caudoviricetes</taxon>
        <taxon>Chimalliviridae</taxon>
        <taxon>Gorgonvirinae</taxon>
        <taxon>Aphroditevirus</taxon>
        <taxon>Aphroditevirus av2TSL2019</taxon>
    </lineage>
</organism>
<dbReference type="RefSeq" id="YP_009843190.1">
    <property type="nucleotide sequence ID" value="NC_048747.1"/>
</dbReference>
<dbReference type="EMBL" id="MK368614">
    <property type="protein sequence ID" value="QAU04243.1"/>
    <property type="molecule type" value="Genomic_DNA"/>
</dbReference>
<keyword evidence="2" id="KW-1185">Reference proteome</keyword>
<dbReference type="GeneID" id="55613456"/>
<reference evidence="1 2" key="1">
    <citation type="submission" date="2019-01" db="EMBL/GenBank/DDBJ databases">
        <authorList>
            <person name="Le T.S."/>
            <person name="Kurtboke I."/>
        </authorList>
    </citation>
    <scope>NUCLEOTIDE SEQUENCE [LARGE SCALE GENOMIC DNA]</scope>
</reference>
<dbReference type="KEGG" id="vg:55613456"/>
<dbReference type="Proteomes" id="UP000320660">
    <property type="component" value="Segment"/>
</dbReference>
<evidence type="ECO:0000313" key="2">
    <source>
        <dbReference type="Proteomes" id="UP000320660"/>
    </source>
</evidence>